<sequence>MQDRWHIIREDGALTLARHLPPRFDVMAQTAMPLARKGRLAQQIRQDLWRALRRLRGFTPVVRVEEDGAHLLVRAGGEIRARTFPRAQTQATIEAVLNCPANRARWLANARREAAADA</sequence>
<evidence type="ECO:0000313" key="2">
    <source>
        <dbReference type="Proteomes" id="UP000585681"/>
    </source>
</evidence>
<dbReference type="Proteomes" id="UP000585681">
    <property type="component" value="Unassembled WGS sequence"/>
</dbReference>
<reference evidence="1" key="1">
    <citation type="submission" date="2020-08" db="EMBL/GenBank/DDBJ databases">
        <title>Genomic Encyclopedia of Type Strains, Phase IV (KMG-IV): sequencing the most valuable type-strain genomes for metagenomic binning, comparative biology and taxonomic classification.</title>
        <authorList>
            <person name="Goeker M."/>
        </authorList>
    </citation>
    <scope>NUCLEOTIDE SEQUENCE [LARGE SCALE GENOMIC DNA]</scope>
    <source>
        <strain evidence="1">DSM 105040</strain>
    </source>
</reference>
<gene>
    <name evidence="1" type="ORF">GGR17_002306</name>
</gene>
<name>A0A840CK80_9RHOB</name>
<protein>
    <submittedName>
        <fullName evidence="1">Uncharacterized protein</fullName>
    </submittedName>
</protein>
<dbReference type="EMBL" id="JACIEQ010000003">
    <property type="protein sequence ID" value="MBB4022487.1"/>
    <property type="molecule type" value="Genomic_DNA"/>
</dbReference>
<organism evidence="1 2">
    <name type="scientific">Actibacterium naphthalenivorans</name>
    <dbReference type="NCBI Taxonomy" id="1614693"/>
    <lineage>
        <taxon>Bacteria</taxon>
        <taxon>Pseudomonadati</taxon>
        <taxon>Pseudomonadota</taxon>
        <taxon>Alphaproteobacteria</taxon>
        <taxon>Rhodobacterales</taxon>
        <taxon>Roseobacteraceae</taxon>
        <taxon>Actibacterium</taxon>
    </lineage>
</organism>
<keyword evidence="2" id="KW-1185">Reference proteome</keyword>
<dbReference type="RefSeq" id="WP_054539697.1">
    <property type="nucleotide sequence ID" value="NZ_JACIEQ010000003.1"/>
</dbReference>
<dbReference type="AlphaFoldDB" id="A0A840CK80"/>
<accession>A0A840CK80</accession>
<proteinExistence type="predicted"/>
<comment type="caution">
    <text evidence="1">The sequence shown here is derived from an EMBL/GenBank/DDBJ whole genome shotgun (WGS) entry which is preliminary data.</text>
</comment>
<evidence type="ECO:0000313" key="1">
    <source>
        <dbReference type="EMBL" id="MBB4022487.1"/>
    </source>
</evidence>